<dbReference type="PANTHER" id="PTHR47360:SF1">
    <property type="entry name" value="ENDOPEPTIDASE NLPC-RELATED"/>
    <property type="match status" value="1"/>
</dbReference>
<accession>A0A0E9N3T6</accession>
<proteinExistence type="inferred from homology"/>
<keyword evidence="3 6" id="KW-0732">Signal</keyword>
<comment type="caution">
    <text evidence="8">The sequence shown here is derived from an EMBL/GenBank/DDBJ whole genome shotgun (WGS) entry which is preliminary data.</text>
</comment>
<evidence type="ECO:0000313" key="8">
    <source>
        <dbReference type="EMBL" id="GAO44346.1"/>
    </source>
</evidence>
<keyword evidence="9" id="KW-1185">Reference proteome</keyword>
<dbReference type="Pfam" id="PF00877">
    <property type="entry name" value="NLPC_P60"/>
    <property type="match status" value="1"/>
</dbReference>
<dbReference type="Gene3D" id="3.90.1720.10">
    <property type="entry name" value="endopeptidase domain like (from Nostoc punctiforme)"/>
    <property type="match status" value="1"/>
</dbReference>
<evidence type="ECO:0000256" key="5">
    <source>
        <dbReference type="ARBA" id="ARBA00022807"/>
    </source>
</evidence>
<evidence type="ECO:0000256" key="2">
    <source>
        <dbReference type="ARBA" id="ARBA00022670"/>
    </source>
</evidence>
<dbReference type="GO" id="GO:0006508">
    <property type="term" value="P:proteolysis"/>
    <property type="evidence" value="ECO:0007669"/>
    <property type="project" value="UniProtKB-KW"/>
</dbReference>
<evidence type="ECO:0000256" key="1">
    <source>
        <dbReference type="ARBA" id="ARBA00007074"/>
    </source>
</evidence>
<dbReference type="GO" id="GO:0008234">
    <property type="term" value="F:cysteine-type peptidase activity"/>
    <property type="evidence" value="ECO:0007669"/>
    <property type="project" value="UniProtKB-KW"/>
</dbReference>
<dbReference type="EMBL" id="BBWV01000003">
    <property type="protein sequence ID" value="GAO44346.1"/>
    <property type="molecule type" value="Genomic_DNA"/>
</dbReference>
<evidence type="ECO:0000256" key="6">
    <source>
        <dbReference type="SAM" id="SignalP"/>
    </source>
</evidence>
<name>A0A0E9N3T6_9BACT</name>
<protein>
    <submittedName>
        <fullName evidence="8">Murein DD-endopeptidase</fullName>
    </submittedName>
</protein>
<evidence type="ECO:0000256" key="3">
    <source>
        <dbReference type="ARBA" id="ARBA00022729"/>
    </source>
</evidence>
<dbReference type="AlphaFoldDB" id="A0A0E9N3T6"/>
<keyword evidence="5" id="KW-0788">Thiol protease</keyword>
<keyword evidence="2" id="KW-0645">Protease</keyword>
<dbReference type="Proteomes" id="UP000033121">
    <property type="component" value="Unassembled WGS sequence"/>
</dbReference>
<dbReference type="PROSITE" id="PS51935">
    <property type="entry name" value="NLPC_P60"/>
    <property type="match status" value="1"/>
</dbReference>
<evidence type="ECO:0000313" key="9">
    <source>
        <dbReference type="Proteomes" id="UP000033121"/>
    </source>
</evidence>
<keyword evidence="4" id="KW-0378">Hydrolase</keyword>
<dbReference type="InterPro" id="IPR052062">
    <property type="entry name" value="Murein_DD/LD_carboxypeptidase"/>
</dbReference>
<evidence type="ECO:0000256" key="4">
    <source>
        <dbReference type="ARBA" id="ARBA00022801"/>
    </source>
</evidence>
<feature type="domain" description="NlpC/P60" evidence="7">
    <location>
        <begin position="98"/>
        <end position="218"/>
    </location>
</feature>
<comment type="similarity">
    <text evidence="1">Belongs to the peptidase C40 family.</text>
</comment>
<dbReference type="PANTHER" id="PTHR47360">
    <property type="entry name" value="MUREIN DD-ENDOPEPTIDASE MEPS/MUREIN LD-CARBOXYPEPTIDASE"/>
    <property type="match status" value="1"/>
</dbReference>
<gene>
    <name evidence="8" type="primary">spr</name>
    <name evidence="8" type="ORF">FPE01S_03_03840</name>
</gene>
<dbReference type="PROSITE" id="PS51257">
    <property type="entry name" value="PROKAR_LIPOPROTEIN"/>
    <property type="match status" value="1"/>
</dbReference>
<dbReference type="STRING" id="1220578.FPE01S_03_03840"/>
<organism evidence="8 9">
    <name type="scientific">Flavihumibacter petaseus NBRC 106054</name>
    <dbReference type="NCBI Taxonomy" id="1220578"/>
    <lineage>
        <taxon>Bacteria</taxon>
        <taxon>Pseudomonadati</taxon>
        <taxon>Bacteroidota</taxon>
        <taxon>Chitinophagia</taxon>
        <taxon>Chitinophagales</taxon>
        <taxon>Chitinophagaceae</taxon>
        <taxon>Flavihumibacter</taxon>
    </lineage>
</organism>
<feature type="signal peptide" evidence="6">
    <location>
        <begin position="1"/>
        <end position="26"/>
    </location>
</feature>
<reference evidence="8 9" key="1">
    <citation type="submission" date="2015-04" db="EMBL/GenBank/DDBJ databases">
        <title>Whole genome shotgun sequence of Flavihumibacter petaseus NBRC 106054.</title>
        <authorList>
            <person name="Miyazawa S."/>
            <person name="Hosoyama A."/>
            <person name="Hashimoto M."/>
            <person name="Noguchi M."/>
            <person name="Tsuchikane K."/>
            <person name="Ohji S."/>
            <person name="Yamazoe A."/>
            <person name="Ichikawa N."/>
            <person name="Kimura A."/>
            <person name="Fujita N."/>
        </authorList>
    </citation>
    <scope>NUCLEOTIDE SEQUENCE [LARGE SCALE GENOMIC DNA]</scope>
    <source>
        <strain evidence="8 9">NBRC 106054</strain>
    </source>
</reference>
<sequence length="218" mass="23990">MKFFYLLPFSCLLVACGSSRNTTSNASPTVKRTVSGDPRFIETIRINPGEDGPGAGYSPNTGLFGGPAMNSYAASGNIESSTALQFKYAILLDENVENLNNIVLLQYIDDWYGTKYRYGGSTRQGIDCSAFVNQLSSAVFGKTLPRTSREQFDQSQKIPLEYLQTGDLVFFNTRGGVSHVGVYLLHNKFVHASTSSGVVISDLNEEYYKRRLVGAGRY</sequence>
<dbReference type="InterPro" id="IPR000064">
    <property type="entry name" value="NLP_P60_dom"/>
</dbReference>
<dbReference type="RefSeq" id="WP_169749189.1">
    <property type="nucleotide sequence ID" value="NZ_BBWV01000003.1"/>
</dbReference>
<feature type="chain" id="PRO_5002430211" evidence="6">
    <location>
        <begin position="27"/>
        <end position="218"/>
    </location>
</feature>
<dbReference type="InterPro" id="IPR038765">
    <property type="entry name" value="Papain-like_cys_pep_sf"/>
</dbReference>
<evidence type="ECO:0000259" key="7">
    <source>
        <dbReference type="PROSITE" id="PS51935"/>
    </source>
</evidence>
<dbReference type="SUPFAM" id="SSF54001">
    <property type="entry name" value="Cysteine proteinases"/>
    <property type="match status" value="1"/>
</dbReference>